<proteinExistence type="predicted"/>
<sequence length="80" mass="9118">MSGEELADSVCVLFRRGNPNLAELDKFRPMIVKQSRIQKMPRWLINESKSPAYSAVSFFDGERLHSSFDAILVCLNLVIM</sequence>
<evidence type="ECO:0000313" key="1">
    <source>
        <dbReference type="EMBL" id="SDA00620.1"/>
    </source>
</evidence>
<dbReference type="AlphaFoldDB" id="A0A2X0L6T1"/>
<dbReference type="OrthoDB" id="432234at2759"/>
<dbReference type="EMBL" id="FMWP01000107">
    <property type="protein sequence ID" value="SDA00620.1"/>
    <property type="molecule type" value="Genomic_DNA"/>
</dbReference>
<keyword evidence="2" id="KW-1185">Reference proteome</keyword>
<protein>
    <submittedName>
        <fullName evidence="1">BZ3500_MvSof-1268-A1-R1_Chr9g10746 protein</fullName>
    </submittedName>
</protein>
<reference evidence="2" key="1">
    <citation type="submission" date="2016-10" db="EMBL/GenBank/DDBJ databases">
        <authorList>
            <person name="Jeantristanb JTB J.-T."/>
            <person name="Ricardo R."/>
        </authorList>
    </citation>
    <scope>NUCLEOTIDE SEQUENCE [LARGE SCALE GENOMIC DNA]</scope>
</reference>
<organism evidence="1 2">
    <name type="scientific">Microbotryum saponariae</name>
    <dbReference type="NCBI Taxonomy" id="289078"/>
    <lineage>
        <taxon>Eukaryota</taxon>
        <taxon>Fungi</taxon>
        <taxon>Dikarya</taxon>
        <taxon>Basidiomycota</taxon>
        <taxon>Pucciniomycotina</taxon>
        <taxon>Microbotryomycetes</taxon>
        <taxon>Microbotryales</taxon>
        <taxon>Microbotryaceae</taxon>
        <taxon>Microbotryum</taxon>
    </lineage>
</organism>
<gene>
    <name evidence="1" type="ORF">BZ3500_MVSOF-1268-A1-R1_CHR9G10746</name>
</gene>
<accession>A0A2X0L6T1</accession>
<name>A0A2X0L6T1_9BASI</name>
<dbReference type="Proteomes" id="UP000249723">
    <property type="component" value="Unassembled WGS sequence"/>
</dbReference>
<evidence type="ECO:0000313" key="2">
    <source>
        <dbReference type="Proteomes" id="UP000249723"/>
    </source>
</evidence>